<gene>
    <name evidence="1" type="ORF">SMN809_LOCUS45794</name>
</gene>
<organism evidence="1 2">
    <name type="scientific">Rotaria magnacalcarata</name>
    <dbReference type="NCBI Taxonomy" id="392030"/>
    <lineage>
        <taxon>Eukaryota</taxon>
        <taxon>Metazoa</taxon>
        <taxon>Spiralia</taxon>
        <taxon>Gnathifera</taxon>
        <taxon>Rotifera</taxon>
        <taxon>Eurotatoria</taxon>
        <taxon>Bdelloidea</taxon>
        <taxon>Philodinida</taxon>
        <taxon>Philodinidae</taxon>
        <taxon>Rotaria</taxon>
    </lineage>
</organism>
<accession>A0A8S3AVN7</accession>
<dbReference type="EMBL" id="CAJOBI010140802">
    <property type="protein sequence ID" value="CAF4767313.1"/>
    <property type="molecule type" value="Genomic_DNA"/>
</dbReference>
<evidence type="ECO:0000313" key="2">
    <source>
        <dbReference type="Proteomes" id="UP000676336"/>
    </source>
</evidence>
<sequence>MEQQQEKQQWQIEEKSLLKALREAVDLAYQKKKISNQQATIYFQSITEREIRRATT</sequence>
<dbReference type="AlphaFoldDB" id="A0A8S3AVN7"/>
<proteinExistence type="predicted"/>
<name>A0A8S3AVN7_9BILA</name>
<reference evidence="1" key="1">
    <citation type="submission" date="2021-02" db="EMBL/GenBank/DDBJ databases">
        <authorList>
            <person name="Nowell W R."/>
        </authorList>
    </citation>
    <scope>NUCLEOTIDE SEQUENCE</scope>
</reference>
<dbReference type="Proteomes" id="UP000676336">
    <property type="component" value="Unassembled WGS sequence"/>
</dbReference>
<feature type="non-terminal residue" evidence="1">
    <location>
        <position position="1"/>
    </location>
</feature>
<evidence type="ECO:0000313" key="1">
    <source>
        <dbReference type="EMBL" id="CAF4767313.1"/>
    </source>
</evidence>
<comment type="caution">
    <text evidence="1">The sequence shown here is derived from an EMBL/GenBank/DDBJ whole genome shotgun (WGS) entry which is preliminary data.</text>
</comment>
<protein>
    <submittedName>
        <fullName evidence="1">Uncharacterized protein</fullName>
    </submittedName>
</protein>